<dbReference type="EMBL" id="CP126116">
    <property type="protein sequence ID" value="WHZ56909.1"/>
    <property type="molecule type" value="Genomic_DNA"/>
</dbReference>
<keyword evidence="1" id="KW-0489">Methyltransferase</keyword>
<evidence type="ECO:0000313" key="1">
    <source>
        <dbReference type="EMBL" id="WHZ56909.1"/>
    </source>
</evidence>
<proteinExistence type="predicted"/>
<keyword evidence="2" id="KW-1185">Reference proteome</keyword>
<protein>
    <submittedName>
        <fullName evidence="1">Class I SAM-dependent methyltransferase</fullName>
    </submittedName>
</protein>
<accession>A0ACD4R8X7</accession>
<reference evidence="2" key="1">
    <citation type="journal article" date="2025" name="Aquaculture">
        <title>Assessment of the bioflocculant production and safety properties of Metabacillus hrfriensis sp. nov. based on phenotypic and whole-genome sequencing analysis.</title>
        <authorList>
            <person name="Zhang R."/>
            <person name="Zhao Z."/>
            <person name="Luo L."/>
            <person name="Wang S."/>
            <person name="Guo K."/>
            <person name="Xu W."/>
        </authorList>
    </citation>
    <scope>NUCLEOTIDE SEQUENCE [LARGE SCALE GENOMIC DNA]</scope>
    <source>
        <strain evidence="2">CT-WN-B3</strain>
    </source>
</reference>
<dbReference type="Proteomes" id="UP001226091">
    <property type="component" value="Chromosome"/>
</dbReference>
<gene>
    <name evidence="1" type="ORF">QLQ22_19795</name>
</gene>
<keyword evidence="1" id="KW-0808">Transferase</keyword>
<sequence>MKLERVLPYAKSILARTVAQGDIAIDATIGNGHDTVFLAELVGENGHVYGFDIQDDAINATSSRLSDHSFTERVTLFKESHEHAADCLPKGISGRVASAVFNLGYLPGGDKEIITKPESTIQAIEQLFSLMKQGGVIILVIYHGHPGGKIERDAIMEYACQLDQKKAHVLKYQFLNQKNSAPFIIAIEKMQA</sequence>
<name>A0ACD4R8X7_9BACI</name>
<organism evidence="1 2">
    <name type="scientific">Metabacillus hrfriensis</name>
    <dbReference type="NCBI Taxonomy" id="3048891"/>
    <lineage>
        <taxon>Bacteria</taxon>
        <taxon>Bacillati</taxon>
        <taxon>Bacillota</taxon>
        <taxon>Bacilli</taxon>
        <taxon>Bacillales</taxon>
        <taxon>Bacillaceae</taxon>
        <taxon>Metabacillus</taxon>
    </lineage>
</organism>
<evidence type="ECO:0000313" key="2">
    <source>
        <dbReference type="Proteomes" id="UP001226091"/>
    </source>
</evidence>